<evidence type="ECO:0000256" key="1">
    <source>
        <dbReference type="SAM" id="MobiDB-lite"/>
    </source>
</evidence>
<evidence type="ECO:0000313" key="3">
    <source>
        <dbReference type="Proteomes" id="UP000198875"/>
    </source>
</evidence>
<reference evidence="2 3" key="1">
    <citation type="submission" date="2015-03" db="EMBL/GenBank/DDBJ databases">
        <authorList>
            <person name="Murphy D."/>
        </authorList>
    </citation>
    <scope>NUCLEOTIDE SEQUENCE [LARGE SCALE GENOMIC DNA]</scope>
    <source>
        <strain evidence="2 3">DSM 44277</strain>
    </source>
</reference>
<feature type="compositionally biased region" description="Low complexity" evidence="1">
    <location>
        <begin position="38"/>
        <end position="51"/>
    </location>
</feature>
<proteinExistence type="predicted"/>
<protein>
    <submittedName>
        <fullName evidence="2">Uncharacterized protein</fullName>
    </submittedName>
</protein>
<evidence type="ECO:0000313" key="2">
    <source>
        <dbReference type="EMBL" id="CPR13595.1"/>
    </source>
</evidence>
<dbReference type="Proteomes" id="UP000198875">
    <property type="component" value="Unassembled WGS sequence"/>
</dbReference>
<gene>
    <name evidence="2" type="ORF">BN971_04907</name>
</gene>
<accession>A0A0U0WGZ4</accession>
<name>A0A0U0WGZ4_MYCBE</name>
<feature type="region of interest" description="Disordered" evidence="1">
    <location>
        <begin position="1"/>
        <end position="68"/>
    </location>
</feature>
<dbReference type="AlphaFoldDB" id="A0A0U0WGZ4"/>
<dbReference type="EMBL" id="CSTD01000012">
    <property type="protein sequence ID" value="CPR13595.1"/>
    <property type="molecule type" value="Genomic_DNA"/>
</dbReference>
<sequence length="102" mass="10472">MASAPRTAHSSAADEDRPDPIGTSLVTDMAPPGNRWPAARTAHTTPATYAAQPVTSPGTLSRAMRTGPSARSLTTLIASPPVGVNVTSVRCGRAIGRANPRL</sequence>
<organism evidence="2 3">
    <name type="scientific">Mycobacterium bohemicum DSM 44277</name>
    <dbReference type="NCBI Taxonomy" id="1236609"/>
    <lineage>
        <taxon>Bacteria</taxon>
        <taxon>Bacillati</taxon>
        <taxon>Actinomycetota</taxon>
        <taxon>Actinomycetes</taxon>
        <taxon>Mycobacteriales</taxon>
        <taxon>Mycobacteriaceae</taxon>
        <taxon>Mycobacterium</taxon>
    </lineage>
</organism>